<comment type="caution">
    <text evidence="1">The sequence shown here is derived from an EMBL/GenBank/DDBJ whole genome shotgun (WGS) entry which is preliminary data.</text>
</comment>
<gene>
    <name evidence="1" type="ORF">ACFQE0_14115</name>
</gene>
<dbReference type="Proteomes" id="UP001596292">
    <property type="component" value="Unassembled WGS sequence"/>
</dbReference>
<reference evidence="2" key="1">
    <citation type="journal article" date="2019" name="Int. J. Syst. Evol. Microbiol.">
        <title>The Global Catalogue of Microorganisms (GCM) 10K type strain sequencing project: providing services to taxonomists for standard genome sequencing and annotation.</title>
        <authorList>
            <consortium name="The Broad Institute Genomics Platform"/>
            <consortium name="The Broad Institute Genome Sequencing Center for Infectious Disease"/>
            <person name="Wu L."/>
            <person name="Ma J."/>
        </authorList>
    </citation>
    <scope>NUCLEOTIDE SEQUENCE [LARGE SCALE GENOMIC DNA]</scope>
    <source>
        <strain evidence="2">CCUG 48316</strain>
    </source>
</reference>
<proteinExistence type="predicted"/>
<keyword evidence="2" id="KW-1185">Reference proteome</keyword>
<dbReference type="EMBL" id="JBHSWN010000001">
    <property type="protein sequence ID" value="MFC6790645.1"/>
    <property type="molecule type" value="Genomic_DNA"/>
</dbReference>
<protein>
    <submittedName>
        <fullName evidence="1">Uncharacterized protein</fullName>
    </submittedName>
</protein>
<evidence type="ECO:0000313" key="1">
    <source>
        <dbReference type="EMBL" id="MFC6790645.1"/>
    </source>
</evidence>
<accession>A0ABW2BKL7</accession>
<sequence>MSVVDSRGREGSRFTQTIRDVQAGVAYLVRTPYGRPARDMWDVEVVAHDSLMPPRLYAVDRAWGVVTFEMDHAIVTVIARAVRQPVTAIGKRTS</sequence>
<evidence type="ECO:0000313" key="2">
    <source>
        <dbReference type="Proteomes" id="UP001596292"/>
    </source>
</evidence>
<name>A0ABW2BKL7_9HYPH</name>
<organism evidence="1 2">
    <name type="scientific">Methylobacterium komagatae</name>
    <dbReference type="NCBI Taxonomy" id="374425"/>
    <lineage>
        <taxon>Bacteria</taxon>
        <taxon>Pseudomonadati</taxon>
        <taxon>Pseudomonadota</taxon>
        <taxon>Alphaproteobacteria</taxon>
        <taxon>Hyphomicrobiales</taxon>
        <taxon>Methylobacteriaceae</taxon>
        <taxon>Methylobacterium</taxon>
    </lineage>
</organism>
<dbReference type="RefSeq" id="WP_378970669.1">
    <property type="nucleotide sequence ID" value="NZ_JBHSWN010000001.1"/>
</dbReference>